<feature type="compositionally biased region" description="Basic and acidic residues" evidence="6">
    <location>
        <begin position="571"/>
        <end position="580"/>
    </location>
</feature>
<name>A0A0G4HIN7_9ALVE</name>
<feature type="compositionally biased region" description="Low complexity" evidence="6">
    <location>
        <begin position="159"/>
        <end position="169"/>
    </location>
</feature>
<organism evidence="8">
    <name type="scientific">Chromera velia CCMP2878</name>
    <dbReference type="NCBI Taxonomy" id="1169474"/>
    <lineage>
        <taxon>Eukaryota</taxon>
        <taxon>Sar</taxon>
        <taxon>Alveolata</taxon>
        <taxon>Colpodellida</taxon>
        <taxon>Chromeraceae</taxon>
        <taxon>Chromera</taxon>
    </lineage>
</organism>
<dbReference type="GO" id="GO:0008270">
    <property type="term" value="F:zinc ion binding"/>
    <property type="evidence" value="ECO:0007669"/>
    <property type="project" value="UniProtKB-KW"/>
</dbReference>
<feature type="zinc finger region" description="C3H1-type" evidence="5">
    <location>
        <begin position="20"/>
        <end position="47"/>
    </location>
</feature>
<feature type="region of interest" description="Disordered" evidence="6">
    <location>
        <begin position="514"/>
        <end position="580"/>
    </location>
</feature>
<dbReference type="PANTHER" id="PTHR12547">
    <property type="entry name" value="CCCH ZINC FINGER/TIS11-RELATED"/>
    <property type="match status" value="1"/>
</dbReference>
<dbReference type="EMBL" id="CDMZ01002837">
    <property type="protein sequence ID" value="CEM44062.1"/>
    <property type="molecule type" value="Genomic_DNA"/>
</dbReference>
<evidence type="ECO:0000256" key="2">
    <source>
        <dbReference type="ARBA" id="ARBA00022737"/>
    </source>
</evidence>
<feature type="region of interest" description="Disordered" evidence="6">
    <location>
        <begin position="137"/>
        <end position="186"/>
    </location>
</feature>
<dbReference type="GO" id="GO:0003729">
    <property type="term" value="F:mRNA binding"/>
    <property type="evidence" value="ECO:0007669"/>
    <property type="project" value="InterPro"/>
</dbReference>
<dbReference type="InterPro" id="IPR000571">
    <property type="entry name" value="Znf_CCCH"/>
</dbReference>
<feature type="domain" description="C3H1-type" evidence="7">
    <location>
        <begin position="55"/>
        <end position="81"/>
    </location>
</feature>
<evidence type="ECO:0000256" key="5">
    <source>
        <dbReference type="PROSITE-ProRule" id="PRU00723"/>
    </source>
</evidence>
<dbReference type="SUPFAM" id="SSF90229">
    <property type="entry name" value="CCCH zinc finger"/>
    <property type="match status" value="3"/>
</dbReference>
<dbReference type="InterPro" id="IPR045877">
    <property type="entry name" value="ZFP36-like"/>
</dbReference>
<gene>
    <name evidence="8" type="ORF">Cvel_7033</name>
</gene>
<evidence type="ECO:0000256" key="1">
    <source>
        <dbReference type="ARBA" id="ARBA00022723"/>
    </source>
</evidence>
<evidence type="ECO:0000256" key="6">
    <source>
        <dbReference type="SAM" id="MobiDB-lite"/>
    </source>
</evidence>
<dbReference type="VEuPathDB" id="CryptoDB:Cvel_7033"/>
<sequence>MSEWHPQHRLSKSVIKAADLYKVKLCQEYQQGSCRKGRSCTYAHGPEELRAPPDLYKTKLCSQWLEGGCTRSPCNFAHGPHELRKTAEYHKISLCRYYARGQCFEGPLCRFAHGVEELRDDPRALARLVDRRRFLSARKSKPQGADEQGGSAAGDDHAASSSSAAASSSRQFIPVPGMQDGGPGAGMPMSTAVPGGGGDLLPAGTPSRPVTVPHHLNRPSLDDPLLRPLGFPVAAAAVVAAAAAATGVAPQSTVGSLQVPPQAHTAFLPPHPSFPLSNPGMNPGGGAPHCDPPGGIPQGRDPGRLDPHVVGVGGRQQQGGNGRGSPPGHVPGPGWMGQAGVPSNSSSSHGGGGLGFPNPGPNPGPNPVQPSSHDPYFRDHPAAGNPGGRGGDGRYWGGVMADRPVSGNPGGSVRGAGGSRDPPGHWPPGSSNPGTSGRSLPHNPHSHPSQAFHPAAKWKTIADVSTSPPPIHQYAPPAYTDAFLGGPPTQHTQAAAVAAAAAAASVRQTRIDAAPPYTAESSQAPTWFGGGPEAAVQQQRFQQQHQQQPLLESQHLASPPPQYPQGSATGRADDGRAVRE</sequence>
<feature type="compositionally biased region" description="Pro residues" evidence="6">
    <location>
        <begin position="358"/>
        <end position="368"/>
    </location>
</feature>
<feature type="region of interest" description="Disordered" evidence="6">
    <location>
        <begin position="263"/>
        <end position="473"/>
    </location>
</feature>
<dbReference type="Pfam" id="PF00642">
    <property type="entry name" value="zf-CCCH"/>
    <property type="match status" value="2"/>
</dbReference>
<feature type="domain" description="C3H1-type" evidence="7">
    <location>
        <begin position="20"/>
        <end position="47"/>
    </location>
</feature>
<evidence type="ECO:0000256" key="4">
    <source>
        <dbReference type="ARBA" id="ARBA00022833"/>
    </source>
</evidence>
<feature type="compositionally biased region" description="Low complexity" evidence="6">
    <location>
        <begin position="537"/>
        <end position="548"/>
    </location>
</feature>
<dbReference type="AlphaFoldDB" id="A0A0G4HIN7"/>
<keyword evidence="1 5" id="KW-0479">Metal-binding</keyword>
<evidence type="ECO:0000259" key="7">
    <source>
        <dbReference type="PROSITE" id="PS50103"/>
    </source>
</evidence>
<keyword evidence="3 5" id="KW-0863">Zinc-finger</keyword>
<feature type="compositionally biased region" description="Polar residues" evidence="6">
    <location>
        <begin position="429"/>
        <end position="438"/>
    </location>
</feature>
<keyword evidence="2" id="KW-0677">Repeat</keyword>
<dbReference type="InterPro" id="IPR036855">
    <property type="entry name" value="Znf_CCCH_sf"/>
</dbReference>
<accession>A0A0G4HIN7</accession>
<reference evidence="8" key="1">
    <citation type="submission" date="2014-11" db="EMBL/GenBank/DDBJ databases">
        <authorList>
            <person name="Otto D Thomas"/>
            <person name="Naeem Raeece"/>
        </authorList>
    </citation>
    <scope>NUCLEOTIDE SEQUENCE</scope>
</reference>
<feature type="zinc finger region" description="C3H1-type" evidence="5">
    <location>
        <begin position="55"/>
        <end position="81"/>
    </location>
</feature>
<evidence type="ECO:0000256" key="3">
    <source>
        <dbReference type="ARBA" id="ARBA00022771"/>
    </source>
</evidence>
<feature type="zinc finger region" description="C3H1-type" evidence="5">
    <location>
        <begin position="94"/>
        <end position="116"/>
    </location>
</feature>
<evidence type="ECO:0000313" key="8">
    <source>
        <dbReference type="EMBL" id="CEM44062.1"/>
    </source>
</evidence>
<feature type="domain" description="C3H1-type" evidence="7">
    <location>
        <begin position="94"/>
        <end position="116"/>
    </location>
</feature>
<feature type="compositionally biased region" description="Gly residues" evidence="6">
    <location>
        <begin position="311"/>
        <end position="325"/>
    </location>
</feature>
<dbReference type="PROSITE" id="PS50103">
    <property type="entry name" value="ZF_C3H1"/>
    <property type="match status" value="3"/>
</dbReference>
<keyword evidence="4 5" id="KW-0862">Zinc</keyword>
<dbReference type="SMART" id="SM00356">
    <property type="entry name" value="ZnF_C3H1"/>
    <property type="match status" value="3"/>
</dbReference>
<feature type="compositionally biased region" description="Gly residues" evidence="6">
    <location>
        <begin position="385"/>
        <end position="396"/>
    </location>
</feature>
<dbReference type="Pfam" id="PF14608">
    <property type="entry name" value="zf-CCCH_2"/>
    <property type="match status" value="1"/>
</dbReference>
<protein>
    <recommendedName>
        <fullName evidence="7">C3H1-type domain-containing protein</fullName>
    </recommendedName>
</protein>
<feature type="compositionally biased region" description="Gly residues" evidence="6">
    <location>
        <begin position="408"/>
        <end position="418"/>
    </location>
</feature>
<proteinExistence type="predicted"/>
<dbReference type="Gene3D" id="4.10.1000.10">
    <property type="entry name" value="Zinc finger, CCCH-type"/>
    <property type="match status" value="3"/>
</dbReference>